<dbReference type="Proteomes" id="UP000219559">
    <property type="component" value="Unassembled WGS sequence"/>
</dbReference>
<feature type="signal peptide" evidence="1">
    <location>
        <begin position="1"/>
        <end position="22"/>
    </location>
</feature>
<protein>
    <recommendedName>
        <fullName evidence="4">DUF3826 domain-containing protein</fullName>
    </recommendedName>
</protein>
<gene>
    <name evidence="2" type="ORF">B7P33_10575</name>
</gene>
<sequence>MKSMKKHLILVLVLSISVFGLAQDKLKPKQKEAAKENLKQFMSDLNLSEDQKESYLAISKKYGEQLKSLKDSDAPKQEKLKEAQHIKTAKDTEMKNLLSDAQYQTYLKHKEDMREVLKEMGDGPMAKYLDEMNLSAEQEEKFMEISKRYGEQMKALKNSSDSKWKKYKALKEIRKNKDAEMKALLSKDQFKVYEKMQAEAKKKFKEQRNKN</sequence>
<organism evidence="2 3">
    <name type="scientific">Sediminicola luteus</name>
    <dbReference type="NCBI Taxonomy" id="319238"/>
    <lineage>
        <taxon>Bacteria</taxon>
        <taxon>Pseudomonadati</taxon>
        <taxon>Bacteroidota</taxon>
        <taxon>Flavobacteriia</taxon>
        <taxon>Flavobacteriales</taxon>
        <taxon>Flavobacteriaceae</taxon>
        <taxon>Sediminicola</taxon>
    </lineage>
</organism>
<keyword evidence="3" id="KW-1185">Reference proteome</keyword>
<proteinExistence type="predicted"/>
<evidence type="ECO:0008006" key="4">
    <source>
        <dbReference type="Google" id="ProtNLM"/>
    </source>
</evidence>
<name>A0A2A4G7J2_9FLAO</name>
<accession>A0A2A4G7J2</accession>
<evidence type="ECO:0000313" key="2">
    <source>
        <dbReference type="EMBL" id="PCE63712.1"/>
    </source>
</evidence>
<dbReference type="AlphaFoldDB" id="A0A2A4G7J2"/>
<reference evidence="2 3" key="1">
    <citation type="submission" date="2017-04" db="EMBL/GenBank/DDBJ databases">
        <title>A new member of the family Flavobacteriaceae isolated from ascidians.</title>
        <authorList>
            <person name="Chen L."/>
        </authorList>
    </citation>
    <scope>NUCLEOTIDE SEQUENCE [LARGE SCALE GENOMIC DNA]</scope>
    <source>
        <strain evidence="2 3">HQA918</strain>
    </source>
</reference>
<comment type="caution">
    <text evidence="2">The sequence shown here is derived from an EMBL/GenBank/DDBJ whole genome shotgun (WGS) entry which is preliminary data.</text>
</comment>
<feature type="chain" id="PRO_5012088031" description="DUF3826 domain-containing protein" evidence="1">
    <location>
        <begin position="23"/>
        <end position="211"/>
    </location>
</feature>
<dbReference type="EMBL" id="NBWU01000004">
    <property type="protein sequence ID" value="PCE63712.1"/>
    <property type="molecule type" value="Genomic_DNA"/>
</dbReference>
<keyword evidence="1" id="KW-0732">Signal</keyword>
<evidence type="ECO:0000313" key="3">
    <source>
        <dbReference type="Proteomes" id="UP000219559"/>
    </source>
</evidence>
<evidence type="ECO:0000256" key="1">
    <source>
        <dbReference type="SAM" id="SignalP"/>
    </source>
</evidence>